<organism evidence="14 15">
    <name type="scientific">Schizopora paradoxa</name>
    <dbReference type="NCBI Taxonomy" id="27342"/>
    <lineage>
        <taxon>Eukaryota</taxon>
        <taxon>Fungi</taxon>
        <taxon>Dikarya</taxon>
        <taxon>Basidiomycota</taxon>
        <taxon>Agaricomycotina</taxon>
        <taxon>Agaricomycetes</taxon>
        <taxon>Hymenochaetales</taxon>
        <taxon>Schizoporaceae</taxon>
        <taxon>Schizopora</taxon>
    </lineage>
</organism>
<protein>
    <recommendedName>
        <fullName evidence="4 11">beta-glucosidase</fullName>
        <ecNumber evidence="4 11">3.2.1.21</ecNumber>
    </recommendedName>
</protein>
<dbReference type="PROSITE" id="PS00775">
    <property type="entry name" value="GLYCOSYL_HYDROL_F3"/>
    <property type="match status" value="1"/>
</dbReference>
<evidence type="ECO:0000256" key="8">
    <source>
        <dbReference type="ARBA" id="ARBA00023277"/>
    </source>
</evidence>
<keyword evidence="12" id="KW-0732">Signal</keyword>
<evidence type="ECO:0000256" key="9">
    <source>
        <dbReference type="ARBA" id="ARBA00023295"/>
    </source>
</evidence>
<evidence type="ECO:0000313" key="15">
    <source>
        <dbReference type="Proteomes" id="UP000053477"/>
    </source>
</evidence>
<dbReference type="Proteomes" id="UP000053477">
    <property type="component" value="Unassembled WGS sequence"/>
</dbReference>
<dbReference type="FunFam" id="3.40.50.1700:FF:000003">
    <property type="entry name" value="Probable beta-glucosidase"/>
    <property type="match status" value="1"/>
</dbReference>
<feature type="signal peptide" evidence="12">
    <location>
        <begin position="1"/>
        <end position="16"/>
    </location>
</feature>
<evidence type="ECO:0000256" key="4">
    <source>
        <dbReference type="ARBA" id="ARBA00012744"/>
    </source>
</evidence>
<evidence type="ECO:0000259" key="13">
    <source>
        <dbReference type="SMART" id="SM01217"/>
    </source>
</evidence>
<evidence type="ECO:0000256" key="2">
    <source>
        <dbReference type="ARBA" id="ARBA00004987"/>
    </source>
</evidence>
<dbReference type="EC" id="3.2.1.21" evidence="4 11"/>
<keyword evidence="8 11" id="KW-0119">Carbohydrate metabolism</keyword>
<feature type="chain" id="PRO_5005202013" description="beta-glucosidase" evidence="12">
    <location>
        <begin position="17"/>
        <end position="895"/>
    </location>
</feature>
<dbReference type="PANTHER" id="PTHR42715:SF2">
    <property type="entry name" value="BETA-GLUCOSIDASE F-RELATED"/>
    <property type="match status" value="1"/>
</dbReference>
<evidence type="ECO:0000256" key="1">
    <source>
        <dbReference type="ARBA" id="ARBA00000448"/>
    </source>
</evidence>
<dbReference type="Pfam" id="PF14310">
    <property type="entry name" value="Fn3-like"/>
    <property type="match status" value="1"/>
</dbReference>
<evidence type="ECO:0000313" key="14">
    <source>
        <dbReference type="EMBL" id="KLO18715.1"/>
    </source>
</evidence>
<dbReference type="InterPro" id="IPR050288">
    <property type="entry name" value="Cellulose_deg_GH3"/>
</dbReference>
<proteinExistence type="inferred from homology"/>
<dbReference type="Pfam" id="PF01915">
    <property type="entry name" value="Glyco_hydro_3_C"/>
    <property type="match status" value="1"/>
</dbReference>
<dbReference type="InterPro" id="IPR002772">
    <property type="entry name" value="Glyco_hydro_3_C"/>
</dbReference>
<comment type="similarity">
    <text evidence="3 11">Belongs to the glycosyl hydrolase 3 family.</text>
</comment>
<gene>
    <name evidence="14" type="ORF">SCHPADRAFT_913056</name>
</gene>
<dbReference type="InterPro" id="IPR001764">
    <property type="entry name" value="Glyco_hydro_3_N"/>
</dbReference>
<dbReference type="OrthoDB" id="416222at2759"/>
<dbReference type="FunFam" id="3.20.20.300:FF:000002">
    <property type="entry name" value="Probable beta-glucosidase"/>
    <property type="match status" value="1"/>
</dbReference>
<feature type="domain" description="Fibronectin type III-like" evidence="13">
    <location>
        <begin position="815"/>
        <end position="884"/>
    </location>
</feature>
<dbReference type="GO" id="GO:0008422">
    <property type="term" value="F:beta-glucosidase activity"/>
    <property type="evidence" value="ECO:0007669"/>
    <property type="project" value="UniProtKB-EC"/>
</dbReference>
<dbReference type="Gene3D" id="3.20.20.300">
    <property type="entry name" value="Glycoside hydrolase, family 3, N-terminal domain"/>
    <property type="match status" value="1"/>
</dbReference>
<reference evidence="14 15" key="1">
    <citation type="submission" date="2015-04" db="EMBL/GenBank/DDBJ databases">
        <title>Complete genome sequence of Schizopora paradoxa KUC8140, a cosmopolitan wood degrader in East Asia.</title>
        <authorList>
            <consortium name="DOE Joint Genome Institute"/>
            <person name="Min B."/>
            <person name="Park H."/>
            <person name="Jang Y."/>
            <person name="Kim J.-J."/>
            <person name="Kim K.H."/>
            <person name="Pangilinan J."/>
            <person name="Lipzen A."/>
            <person name="Riley R."/>
            <person name="Grigoriev I.V."/>
            <person name="Spatafora J.W."/>
            <person name="Choi I.-G."/>
        </authorList>
    </citation>
    <scope>NUCLEOTIDE SEQUENCE [LARGE SCALE GENOMIC DNA]</scope>
    <source>
        <strain evidence="14 15">KUC8140</strain>
    </source>
</reference>
<keyword evidence="10 11" id="KW-0624">Polysaccharide degradation</keyword>
<dbReference type="Gene3D" id="3.40.50.1700">
    <property type="entry name" value="Glycoside hydrolase family 3 C-terminal domain"/>
    <property type="match status" value="1"/>
</dbReference>
<dbReference type="PRINTS" id="PR00133">
    <property type="entry name" value="GLHYDRLASE3"/>
</dbReference>
<dbReference type="InterPro" id="IPR013783">
    <property type="entry name" value="Ig-like_fold"/>
</dbReference>
<dbReference type="GO" id="GO:0030245">
    <property type="term" value="P:cellulose catabolic process"/>
    <property type="evidence" value="ECO:0007669"/>
    <property type="project" value="UniProtKB-UniPathway"/>
</dbReference>
<keyword evidence="6" id="KW-0136">Cellulose degradation</keyword>
<keyword evidence="9 11" id="KW-0326">Glycosidase</keyword>
<dbReference type="InterPro" id="IPR036962">
    <property type="entry name" value="Glyco_hydro_3_N_sf"/>
</dbReference>
<dbReference type="EMBL" id="KQ085892">
    <property type="protein sequence ID" value="KLO18715.1"/>
    <property type="molecule type" value="Genomic_DNA"/>
</dbReference>
<dbReference type="InParanoid" id="A0A0H2S334"/>
<dbReference type="Gene3D" id="2.60.40.10">
    <property type="entry name" value="Immunoglobulins"/>
    <property type="match status" value="1"/>
</dbReference>
<name>A0A0H2S334_9AGAM</name>
<keyword evidence="5 11" id="KW-0378">Hydrolase</keyword>
<dbReference type="AlphaFoldDB" id="A0A0H2S334"/>
<dbReference type="InterPro" id="IPR017853">
    <property type="entry name" value="GH"/>
</dbReference>
<dbReference type="InterPro" id="IPR036881">
    <property type="entry name" value="Glyco_hydro_3_C_sf"/>
</dbReference>
<evidence type="ECO:0000256" key="6">
    <source>
        <dbReference type="ARBA" id="ARBA00023001"/>
    </source>
</evidence>
<evidence type="ECO:0000256" key="3">
    <source>
        <dbReference type="ARBA" id="ARBA00005336"/>
    </source>
</evidence>
<dbReference type="Pfam" id="PF00933">
    <property type="entry name" value="Glyco_hydro_3"/>
    <property type="match status" value="1"/>
</dbReference>
<evidence type="ECO:0000256" key="5">
    <source>
        <dbReference type="ARBA" id="ARBA00022801"/>
    </source>
</evidence>
<keyword evidence="15" id="KW-1185">Reference proteome</keyword>
<dbReference type="SUPFAM" id="SSF51445">
    <property type="entry name" value="(Trans)glycosidases"/>
    <property type="match status" value="1"/>
</dbReference>
<dbReference type="PANTHER" id="PTHR42715">
    <property type="entry name" value="BETA-GLUCOSIDASE"/>
    <property type="match status" value="1"/>
</dbReference>
<dbReference type="SMART" id="SM01217">
    <property type="entry name" value="Fn3_like"/>
    <property type="match status" value="1"/>
</dbReference>
<sequence length="895" mass="94910">MRALLHVVSLALVATAANHAPRSAAASSSVVEGSVVSPSGPISTASGASIPPGSSFASSASAPSLSGSAVSSSAASVPSSQPFFNATSTVVTSTLSSNATSSAVASTVQTTVGVQPPGNPAQNHSFSPFPTPTQQPVAGIFVPTDPLDPPPPSSDPLVIPDFNQAWATALARAKQLISGFSIEEKVNISTGVGWMGGRCVGNTPPVGDSFPGLCLEDSPVGVRDTDFATVFPTGINTAATWQRALMRARGLGMGQEHKGKGVNVALGPMMNMGRIAQGGRNWEGFGADPFLAGEAAFETVLGMQQGGVQACAKHFINNEQEHERTAESSNVDDRTEHEIYAHPFLRSVMAGVASVMCSYNLINETFACQNDRTINQILKGEFGFQGFLMSDWSATESTLSAVDGLDMTMPGDITFNSGTSYFGANLTAFVNNGSISEARLDDMATRIVAGWYYLHQDEASYPKPNFNAFNPVDPETNEHVDVQDDHDTIVREIGAASTVLLKNVNGSLPLNKPRSIVLIGSDAGPPIGGPNQFSDQGGNDGILALGWGSGTANFTYLISPYEAIQRRARKDHTSVNWHFNDFDFDGAGNVAIQSEVAMVFVNSDSGEDYITVDGNEGDRKNLTAWHGGDALVLAVAAQNRNTMVVVHSVGPLIIEPWIEHPNITAVVWAGLSGPETGNSLVDVLYGDVNPSGRLPYTIAKNASDYPAQLVLGGGGDTILQINYTEGLFIDYRHFDANNIEPRFEFGFGMSYTSFAYSDLHVAEIESGFGESLVKKWEASEPSPTGEGSTAALWLHQPGYRVTFNVKNTGKWNGTEIPQVYVQHPASAGEPPSVLKGFTDVVLGPGESKSVSITMSRYDLSVWDTVTQSWRRPKGTIGLFVGASSRDVRLKGQIPE</sequence>
<dbReference type="SUPFAM" id="SSF52279">
    <property type="entry name" value="Beta-D-glucan exohydrolase, C-terminal domain"/>
    <property type="match status" value="1"/>
</dbReference>
<dbReference type="InterPro" id="IPR026891">
    <property type="entry name" value="Fn3-like"/>
</dbReference>
<keyword evidence="7" id="KW-0325">Glycoprotein</keyword>
<dbReference type="InterPro" id="IPR019800">
    <property type="entry name" value="Glyco_hydro_3_AS"/>
</dbReference>
<dbReference type="UniPathway" id="UPA00696"/>
<evidence type="ECO:0000256" key="10">
    <source>
        <dbReference type="ARBA" id="ARBA00023326"/>
    </source>
</evidence>
<comment type="pathway">
    <text evidence="2 11">Glycan metabolism; cellulose degradation.</text>
</comment>
<evidence type="ECO:0000256" key="11">
    <source>
        <dbReference type="RuleBase" id="RU361161"/>
    </source>
</evidence>
<accession>A0A0H2S334</accession>
<evidence type="ECO:0000256" key="7">
    <source>
        <dbReference type="ARBA" id="ARBA00023180"/>
    </source>
</evidence>
<dbReference type="STRING" id="27342.A0A0H2S334"/>
<evidence type="ECO:0000256" key="12">
    <source>
        <dbReference type="SAM" id="SignalP"/>
    </source>
</evidence>
<comment type="catalytic activity">
    <reaction evidence="1 11">
        <text>Hydrolysis of terminal, non-reducing beta-D-glucosyl residues with release of beta-D-glucose.</text>
        <dbReference type="EC" id="3.2.1.21"/>
    </reaction>
</comment>